<feature type="compositionally biased region" description="Basic and acidic residues" evidence="1">
    <location>
        <begin position="68"/>
        <end position="81"/>
    </location>
</feature>
<dbReference type="Proteomes" id="UP000800041">
    <property type="component" value="Unassembled WGS sequence"/>
</dbReference>
<evidence type="ECO:0000313" key="2">
    <source>
        <dbReference type="EMBL" id="KAF1987045.1"/>
    </source>
</evidence>
<organism evidence="2 3">
    <name type="scientific">Aulographum hederae CBS 113979</name>
    <dbReference type="NCBI Taxonomy" id="1176131"/>
    <lineage>
        <taxon>Eukaryota</taxon>
        <taxon>Fungi</taxon>
        <taxon>Dikarya</taxon>
        <taxon>Ascomycota</taxon>
        <taxon>Pezizomycotina</taxon>
        <taxon>Dothideomycetes</taxon>
        <taxon>Pleosporomycetidae</taxon>
        <taxon>Aulographales</taxon>
        <taxon>Aulographaceae</taxon>
    </lineage>
</organism>
<dbReference type="EMBL" id="ML977154">
    <property type="protein sequence ID" value="KAF1987045.1"/>
    <property type="molecule type" value="Genomic_DNA"/>
</dbReference>
<keyword evidence="3" id="KW-1185">Reference proteome</keyword>
<feature type="region of interest" description="Disordered" evidence="1">
    <location>
        <begin position="44"/>
        <end position="81"/>
    </location>
</feature>
<evidence type="ECO:0000256" key="1">
    <source>
        <dbReference type="SAM" id="MobiDB-lite"/>
    </source>
</evidence>
<proteinExistence type="predicted"/>
<dbReference type="AlphaFoldDB" id="A0A6G1H1J4"/>
<gene>
    <name evidence="2" type="ORF">K402DRAFT_393197</name>
</gene>
<accession>A0A6G1H1J4</accession>
<reference evidence="2" key="1">
    <citation type="journal article" date="2020" name="Stud. Mycol.">
        <title>101 Dothideomycetes genomes: a test case for predicting lifestyles and emergence of pathogens.</title>
        <authorList>
            <person name="Haridas S."/>
            <person name="Albert R."/>
            <person name="Binder M."/>
            <person name="Bloem J."/>
            <person name="Labutti K."/>
            <person name="Salamov A."/>
            <person name="Andreopoulos B."/>
            <person name="Baker S."/>
            <person name="Barry K."/>
            <person name="Bills G."/>
            <person name="Bluhm B."/>
            <person name="Cannon C."/>
            <person name="Castanera R."/>
            <person name="Culley D."/>
            <person name="Daum C."/>
            <person name="Ezra D."/>
            <person name="Gonzalez J."/>
            <person name="Henrissat B."/>
            <person name="Kuo A."/>
            <person name="Liang C."/>
            <person name="Lipzen A."/>
            <person name="Lutzoni F."/>
            <person name="Magnuson J."/>
            <person name="Mondo S."/>
            <person name="Nolan M."/>
            <person name="Ohm R."/>
            <person name="Pangilinan J."/>
            <person name="Park H.-J."/>
            <person name="Ramirez L."/>
            <person name="Alfaro M."/>
            <person name="Sun H."/>
            <person name="Tritt A."/>
            <person name="Yoshinaga Y."/>
            <person name="Zwiers L.-H."/>
            <person name="Turgeon B."/>
            <person name="Goodwin S."/>
            <person name="Spatafora J."/>
            <person name="Crous P."/>
            <person name="Grigoriev I."/>
        </authorList>
    </citation>
    <scope>NUCLEOTIDE SEQUENCE</scope>
    <source>
        <strain evidence="2">CBS 113979</strain>
    </source>
</reference>
<name>A0A6G1H1J4_9PEZI</name>
<protein>
    <submittedName>
        <fullName evidence="2">Uncharacterized protein</fullName>
    </submittedName>
</protein>
<evidence type="ECO:0000313" key="3">
    <source>
        <dbReference type="Proteomes" id="UP000800041"/>
    </source>
</evidence>
<sequence>MFRTNEILSILPIIPEYPFPTLPNPNPTNPTYRHQPYCQVITNPRLPPPHQDKYRNNNPQRRLIQKGKRSDGLDHKPKGDSEMRVQLVGGLQLRVGVGCGSGKVQYMG</sequence>